<dbReference type="SUPFAM" id="SSF64005">
    <property type="entry name" value="Undecaprenyl diphosphate synthase"/>
    <property type="match status" value="1"/>
</dbReference>
<dbReference type="InterPro" id="IPR036424">
    <property type="entry name" value="UPP_synth-like_sf"/>
</dbReference>
<protein>
    <submittedName>
        <fullName evidence="2">Uncharacterized protein</fullName>
    </submittedName>
</protein>
<keyword evidence="3" id="KW-1185">Reference proteome</keyword>
<dbReference type="Gene3D" id="3.40.1180.10">
    <property type="entry name" value="Decaprenyl diphosphate synthase-like"/>
    <property type="match status" value="1"/>
</dbReference>
<dbReference type="AlphaFoldDB" id="A0A1J4KL53"/>
<evidence type="ECO:0000256" key="1">
    <source>
        <dbReference type="SAM" id="Phobius"/>
    </source>
</evidence>
<dbReference type="GO" id="GO:0016765">
    <property type="term" value="F:transferase activity, transferring alkyl or aryl (other than methyl) groups"/>
    <property type="evidence" value="ECO:0007669"/>
    <property type="project" value="InterPro"/>
</dbReference>
<keyword evidence="1" id="KW-0812">Transmembrane</keyword>
<keyword evidence="1" id="KW-1133">Transmembrane helix</keyword>
<name>A0A1J4KL53_9EUKA</name>
<evidence type="ECO:0000313" key="3">
    <source>
        <dbReference type="Proteomes" id="UP000179807"/>
    </source>
</evidence>
<dbReference type="EMBL" id="MLAK01000621">
    <property type="protein sequence ID" value="OHT10101.1"/>
    <property type="molecule type" value="Genomic_DNA"/>
</dbReference>
<dbReference type="Proteomes" id="UP000179807">
    <property type="component" value="Unassembled WGS sequence"/>
</dbReference>
<dbReference type="RefSeq" id="XP_068363237.1">
    <property type="nucleotide sequence ID" value="XM_068501560.1"/>
</dbReference>
<reference evidence="2" key="1">
    <citation type="submission" date="2016-10" db="EMBL/GenBank/DDBJ databases">
        <authorList>
            <person name="Benchimol M."/>
            <person name="Almeida L.G."/>
            <person name="Vasconcelos A.T."/>
            <person name="Perreira-Neves A."/>
            <person name="Rosa I.A."/>
            <person name="Tasca T."/>
            <person name="Bogo M.R."/>
            <person name="de Souza W."/>
        </authorList>
    </citation>
    <scope>NUCLEOTIDE SEQUENCE [LARGE SCALE GENOMIC DNA]</scope>
    <source>
        <strain evidence="2">K</strain>
    </source>
</reference>
<dbReference type="VEuPathDB" id="TrichDB:TRFO_20735"/>
<dbReference type="OrthoDB" id="10518911at2759"/>
<accession>A0A1J4KL53</accession>
<dbReference type="GeneID" id="94836264"/>
<keyword evidence="1" id="KW-0472">Membrane</keyword>
<sequence>MNLYFLRRIILFLWHAIVLITSYISFVVEQIKIFFTDSKLITDKYRKISQNVKSPISVALVIDEYSPSSNQKIIDSVNFLLNQSMIKNIVLFFTESPKSLNISSDKVTIFTASQNEEIFYDVMKRKVPLAETSQPFKDPLDLVIFFTRYPKLCNFFTWTLDLATLYFAGPISNMSPLVMMEAFKEFGHAEQRFGK</sequence>
<evidence type="ECO:0000313" key="2">
    <source>
        <dbReference type="EMBL" id="OHT10101.1"/>
    </source>
</evidence>
<comment type="caution">
    <text evidence="2">The sequence shown here is derived from an EMBL/GenBank/DDBJ whole genome shotgun (WGS) entry which is preliminary data.</text>
</comment>
<gene>
    <name evidence="2" type="ORF">TRFO_20735</name>
</gene>
<organism evidence="2 3">
    <name type="scientific">Tritrichomonas foetus</name>
    <dbReference type="NCBI Taxonomy" id="1144522"/>
    <lineage>
        <taxon>Eukaryota</taxon>
        <taxon>Metamonada</taxon>
        <taxon>Parabasalia</taxon>
        <taxon>Tritrichomonadida</taxon>
        <taxon>Tritrichomonadidae</taxon>
        <taxon>Tritrichomonas</taxon>
    </lineage>
</organism>
<feature type="transmembrane region" description="Helical" evidence="1">
    <location>
        <begin position="9"/>
        <end position="28"/>
    </location>
</feature>
<proteinExistence type="predicted"/>